<dbReference type="Proteomes" id="UP000230122">
    <property type="component" value="Segment"/>
</dbReference>
<name>A0A2D1GEC6_9CAUD</name>
<sequence>MDDIDWPIDIPDDSSAVWAATSAEAREQASAWAISVLWALSGRTFGTVTEHVRPTPQPRVTGSTYAGTLSSTYPGRRVAPPLTTGYDPGAGRGCRVAGVRLYLPGPIADVTAIGIDGVTLTPDAYRVIDGQYVRRVDGRYWPLRQDLDADDNEVGAWFVTYRRGVPAPTAARLAAGVMAVEYLNDRAGRECRLPRGITQASRQGLSIEVDSRAYFTEGMTGIDEVDQWLLTVNPHGIARPAQLVGTRPYTDVVERRP</sequence>
<organism evidence="1 2">
    <name type="scientific">Gordonia phage Lennon</name>
    <dbReference type="NCBI Taxonomy" id="2041512"/>
    <lineage>
        <taxon>Viruses</taxon>
        <taxon>Duplodnaviria</taxon>
        <taxon>Heunggongvirae</taxon>
        <taxon>Uroviricota</taxon>
        <taxon>Caudoviricetes</taxon>
        <taxon>Stackebrandtviridae</taxon>
        <taxon>Schenleyvirinae</taxon>
        <taxon>Vividuovirus</taxon>
        <taxon>Vividuovirus lennon</taxon>
        <taxon>Gordonia virus Lennon</taxon>
    </lineage>
</organism>
<proteinExistence type="predicted"/>
<reference evidence="1 2" key="1">
    <citation type="submission" date="2017-09" db="EMBL/GenBank/DDBJ databases">
        <authorList>
            <person name="Breimann J."/>
            <person name="Dorsainvil R."/>
            <person name="Seraly P."/>
            <person name="Wynn M."/>
            <person name="Davis J.P."/>
            <person name="Huynh A."/>
            <person name="Julian D."/>
            <person name="Warner M.H."/>
            <person name="Garlena R.A."/>
            <person name="Russell D.A."/>
            <person name="Pope W.H."/>
            <person name="Jacobs-Sera D."/>
            <person name="Hendrix R.W."/>
            <person name="Hatfull G.F."/>
        </authorList>
    </citation>
    <scope>NUCLEOTIDE SEQUENCE [LARGE SCALE GENOMIC DNA]</scope>
</reference>
<evidence type="ECO:0000313" key="1">
    <source>
        <dbReference type="EMBL" id="ATN90221.1"/>
    </source>
</evidence>
<protein>
    <submittedName>
        <fullName evidence="1">Head-to-tail adaptor</fullName>
    </submittedName>
</protein>
<gene>
    <name evidence="1" type="ORF">SEA_LENNON_27</name>
</gene>
<dbReference type="EMBL" id="MF919514">
    <property type="protein sequence ID" value="ATN90221.1"/>
    <property type="molecule type" value="Genomic_DNA"/>
</dbReference>
<keyword evidence="2" id="KW-1185">Reference proteome</keyword>
<accession>A0A2D1GEC6</accession>
<dbReference type="OrthoDB" id="8233at10239"/>
<evidence type="ECO:0000313" key="2">
    <source>
        <dbReference type="Proteomes" id="UP000230122"/>
    </source>
</evidence>